<dbReference type="PANTHER" id="PTHR16305">
    <property type="entry name" value="TESTICULAR SOLUBLE ADENYLYL CYCLASE"/>
    <property type="match status" value="1"/>
</dbReference>
<dbReference type="InterPro" id="IPR011990">
    <property type="entry name" value="TPR-like_helical_dom_sf"/>
</dbReference>
<dbReference type="GO" id="GO:0004016">
    <property type="term" value="F:adenylate cyclase activity"/>
    <property type="evidence" value="ECO:0007669"/>
    <property type="project" value="TreeGrafter"/>
</dbReference>
<gene>
    <name evidence="4" type="ORF">Pka01_16530</name>
</gene>
<evidence type="ECO:0000313" key="4">
    <source>
        <dbReference type="EMBL" id="GIG78526.1"/>
    </source>
</evidence>
<evidence type="ECO:0000256" key="2">
    <source>
        <dbReference type="ARBA" id="ARBA00022840"/>
    </source>
</evidence>
<comment type="caution">
    <text evidence="4">The sequence shown here is derived from an EMBL/GenBank/DDBJ whole genome shotgun (WGS) entry which is preliminary data.</text>
</comment>
<dbReference type="GO" id="GO:0006355">
    <property type="term" value="P:regulation of DNA-templated transcription"/>
    <property type="evidence" value="ECO:0007669"/>
    <property type="project" value="InterPro"/>
</dbReference>
<dbReference type="Pfam" id="PF13191">
    <property type="entry name" value="AAA_16"/>
    <property type="match status" value="1"/>
</dbReference>
<organism evidence="4 5">
    <name type="scientific">Planotetraspora kaengkrachanensis</name>
    <dbReference type="NCBI Taxonomy" id="575193"/>
    <lineage>
        <taxon>Bacteria</taxon>
        <taxon>Bacillati</taxon>
        <taxon>Actinomycetota</taxon>
        <taxon>Actinomycetes</taxon>
        <taxon>Streptosporangiales</taxon>
        <taxon>Streptosporangiaceae</taxon>
        <taxon>Planotetraspora</taxon>
    </lineage>
</organism>
<keyword evidence="5" id="KW-1185">Reference proteome</keyword>
<dbReference type="SMART" id="SM00421">
    <property type="entry name" value="HTH_LUXR"/>
    <property type="match status" value="1"/>
</dbReference>
<dbReference type="PANTHER" id="PTHR16305:SF35">
    <property type="entry name" value="TRANSCRIPTIONAL ACTIVATOR DOMAIN"/>
    <property type="match status" value="1"/>
</dbReference>
<evidence type="ECO:0000259" key="3">
    <source>
        <dbReference type="PROSITE" id="PS50043"/>
    </source>
</evidence>
<dbReference type="SUPFAM" id="SSF52540">
    <property type="entry name" value="P-loop containing nucleoside triphosphate hydrolases"/>
    <property type="match status" value="1"/>
</dbReference>
<dbReference type="Proteomes" id="UP000630097">
    <property type="component" value="Unassembled WGS sequence"/>
</dbReference>
<keyword evidence="2" id="KW-0067">ATP-binding</keyword>
<dbReference type="SMART" id="SM00382">
    <property type="entry name" value="AAA"/>
    <property type="match status" value="1"/>
</dbReference>
<dbReference type="SUPFAM" id="SSF48452">
    <property type="entry name" value="TPR-like"/>
    <property type="match status" value="1"/>
</dbReference>
<dbReference type="PRINTS" id="PR00038">
    <property type="entry name" value="HTHLUXR"/>
</dbReference>
<sequence length="959" mass="104228">MLNDMTRRAVSPVFVGRGAELGTLNEAFEQARKQATSAVLVGGEAGVGKTRLTVRFAEQAAQDGAHVLVGGCVELSTEGLAYAPFTAVLRQLVRESSAGEVAALLPEGAARELARLLPEFGEPSGDEESDSARARLFELILTLLERLAERRPLVLLIEDIHWADRSSRDLIAFLSRNLRTSPVLMVMTYRSDELHRTHPLRPVLAELARVDGVIRVDLPRFTQDEVAAQMAGILGDAPEFARVDTVFERSGGIPLFVEALLEHADDCSFPDSLHDLIIVSVERLPEETQRVLRTAAAGGIRVGHPLLALVSGLSDVDLENALRPAIAANVLQVADGGAYAFRHALIREAVHDELLPGEHVRMHARYAEEIDKDRGLVPHGRAAIEIAHHWYSAGDDLWALISAWEAAKKAAKSFAYTEQIQLLERVLTLWNKVPDAAERISADHVTVLERASGAAYVSGDMERSMKFVRGALGELDEQESPERVAELLVRMANIKQQKGRPGALEDLRHAERLVPRPGDMRTFVLARLGAELMLINEVAEGTALTEEALTVARERGHEVQEADLLMNLALGHSLSGDLETTFATNERALTIGTRLKSVRVILRALGNNVDALDNLGRSEDAVALAIEGEKLARECGRYRQQGVFIANNRAEALESLGRWDEAIELVDLAMKMGPSLRNRWHLLRIRADIAVSRGEEDVAQSILAEVGALAPLPAQWTQEWVYNTRLRLAWHLLQGDPLKALETAEMALTNPPLSQKAALGWRLLASIRLVCDAAAPVDRGRASAVRAGGDVLASRMRSSGPVVDAFRMIYEGDFDGAAGVWKRLGRPYALSKALFLAAGEAAAGGDRDGACERLRAALPLAVSLRAAPLVTQIESLGRRVGGLLTEPVRQAADEQILLTPRELEVLRLVAAGRSNREIAAELFISAKTASVHVSNILPKLGVSRRGEAAAAAHRLSLLG</sequence>
<name>A0A8J3PQB3_9ACTN</name>
<dbReference type="GO" id="GO:0003677">
    <property type="term" value="F:DNA binding"/>
    <property type="evidence" value="ECO:0007669"/>
    <property type="project" value="InterPro"/>
</dbReference>
<dbReference type="InterPro" id="IPR000792">
    <property type="entry name" value="Tscrpt_reg_LuxR_C"/>
</dbReference>
<evidence type="ECO:0000256" key="1">
    <source>
        <dbReference type="ARBA" id="ARBA00022741"/>
    </source>
</evidence>
<dbReference type="AlphaFoldDB" id="A0A8J3PQB3"/>
<accession>A0A8J3PQB3</accession>
<feature type="domain" description="HTH luxR-type" evidence="3">
    <location>
        <begin position="891"/>
        <end position="956"/>
    </location>
</feature>
<dbReference type="InterPro" id="IPR003593">
    <property type="entry name" value="AAA+_ATPase"/>
</dbReference>
<dbReference type="InterPro" id="IPR016032">
    <property type="entry name" value="Sig_transdc_resp-reg_C-effctor"/>
</dbReference>
<dbReference type="Gene3D" id="1.25.40.10">
    <property type="entry name" value="Tetratricopeptide repeat domain"/>
    <property type="match status" value="1"/>
</dbReference>
<dbReference type="EMBL" id="BONV01000004">
    <property type="protein sequence ID" value="GIG78526.1"/>
    <property type="molecule type" value="Genomic_DNA"/>
</dbReference>
<dbReference type="Gene3D" id="1.10.10.10">
    <property type="entry name" value="Winged helix-like DNA-binding domain superfamily/Winged helix DNA-binding domain"/>
    <property type="match status" value="1"/>
</dbReference>
<dbReference type="InterPro" id="IPR041664">
    <property type="entry name" value="AAA_16"/>
</dbReference>
<dbReference type="CDD" id="cd06170">
    <property type="entry name" value="LuxR_C_like"/>
    <property type="match status" value="1"/>
</dbReference>
<dbReference type="InterPro" id="IPR036388">
    <property type="entry name" value="WH-like_DNA-bd_sf"/>
</dbReference>
<proteinExistence type="predicted"/>
<dbReference type="SUPFAM" id="SSF46894">
    <property type="entry name" value="C-terminal effector domain of the bipartite response regulators"/>
    <property type="match status" value="1"/>
</dbReference>
<reference evidence="4 5" key="1">
    <citation type="submission" date="2021-01" db="EMBL/GenBank/DDBJ databases">
        <title>Whole genome shotgun sequence of Planotetraspora kaengkrachanensis NBRC 104272.</title>
        <authorList>
            <person name="Komaki H."/>
            <person name="Tamura T."/>
        </authorList>
    </citation>
    <scope>NUCLEOTIDE SEQUENCE [LARGE SCALE GENOMIC DNA]</scope>
    <source>
        <strain evidence="4 5">NBRC 104272</strain>
    </source>
</reference>
<protein>
    <submittedName>
        <fullName evidence="4">Helix-turn-helix transcriptional regulator</fullName>
    </submittedName>
</protein>
<dbReference type="GO" id="GO:0005737">
    <property type="term" value="C:cytoplasm"/>
    <property type="evidence" value="ECO:0007669"/>
    <property type="project" value="TreeGrafter"/>
</dbReference>
<dbReference type="Pfam" id="PF00196">
    <property type="entry name" value="GerE"/>
    <property type="match status" value="1"/>
</dbReference>
<dbReference type="Gene3D" id="3.40.50.300">
    <property type="entry name" value="P-loop containing nucleotide triphosphate hydrolases"/>
    <property type="match status" value="1"/>
</dbReference>
<evidence type="ECO:0000313" key="5">
    <source>
        <dbReference type="Proteomes" id="UP000630097"/>
    </source>
</evidence>
<dbReference type="InterPro" id="IPR027417">
    <property type="entry name" value="P-loop_NTPase"/>
</dbReference>
<keyword evidence="1" id="KW-0547">Nucleotide-binding</keyword>
<dbReference type="PROSITE" id="PS50043">
    <property type="entry name" value="HTH_LUXR_2"/>
    <property type="match status" value="1"/>
</dbReference>
<dbReference type="GO" id="GO:0005524">
    <property type="term" value="F:ATP binding"/>
    <property type="evidence" value="ECO:0007669"/>
    <property type="project" value="UniProtKB-KW"/>
</dbReference>